<organism evidence="1 2">
    <name type="scientific">Deinococcus roseus</name>
    <dbReference type="NCBI Taxonomy" id="392414"/>
    <lineage>
        <taxon>Bacteria</taxon>
        <taxon>Thermotogati</taxon>
        <taxon>Deinococcota</taxon>
        <taxon>Deinococci</taxon>
        <taxon>Deinococcales</taxon>
        <taxon>Deinococcaceae</taxon>
        <taxon>Deinococcus</taxon>
    </lineage>
</organism>
<keyword evidence="2" id="KW-1185">Reference proteome</keyword>
<sequence>MYNEFWFEIALPGTPSTQLAWASGIPIGEHLELYYWAEDERLMVVDTLPAPSSSFRYEAIEMIDWTETSLTFRHDNIKELAKAIQKAMDLLNTQEITLGVNLHFVGYETQCILDIPTQHLEHFLKLYFSPFDGFSSMEYRVRKSDNSTADVPEASTPSVQELKEKVLQTPLEGILYPGFVLEVCLPHPDTDLLLWFHCKKLHQYLELYAIPDEKKLYIADMAPHGDHHQKYSLKNMVRWTPEESYGFNLFAFDDLQEATLKLFDLLQTREVKLRMNHHWLQDGQNPRMTLAAGSFSYWLHLYYSFLYGFCSMEYTLTLDRPALSIRGNWCIGTDFNGRIRKLLI</sequence>
<evidence type="ECO:0000313" key="2">
    <source>
        <dbReference type="Proteomes" id="UP000632222"/>
    </source>
</evidence>
<name>A0ABQ2DKW6_9DEIO</name>
<dbReference type="Proteomes" id="UP000632222">
    <property type="component" value="Unassembled WGS sequence"/>
</dbReference>
<dbReference type="EMBL" id="BMOD01000059">
    <property type="protein sequence ID" value="GGJ59898.1"/>
    <property type="molecule type" value="Genomic_DNA"/>
</dbReference>
<protein>
    <submittedName>
        <fullName evidence="1">Uncharacterized protein</fullName>
    </submittedName>
</protein>
<comment type="caution">
    <text evidence="1">The sequence shown here is derived from an EMBL/GenBank/DDBJ whole genome shotgun (WGS) entry which is preliminary data.</text>
</comment>
<proteinExistence type="predicted"/>
<evidence type="ECO:0000313" key="1">
    <source>
        <dbReference type="EMBL" id="GGJ59898.1"/>
    </source>
</evidence>
<reference evidence="2" key="1">
    <citation type="journal article" date="2019" name="Int. J. Syst. Evol. Microbiol.">
        <title>The Global Catalogue of Microorganisms (GCM) 10K type strain sequencing project: providing services to taxonomists for standard genome sequencing and annotation.</title>
        <authorList>
            <consortium name="The Broad Institute Genomics Platform"/>
            <consortium name="The Broad Institute Genome Sequencing Center for Infectious Disease"/>
            <person name="Wu L."/>
            <person name="Ma J."/>
        </authorList>
    </citation>
    <scope>NUCLEOTIDE SEQUENCE [LARGE SCALE GENOMIC DNA]</scope>
    <source>
        <strain evidence="2">JCM 14370</strain>
    </source>
</reference>
<accession>A0ABQ2DKW6</accession>
<gene>
    <name evidence="1" type="ORF">GCM10008938_52530</name>
</gene>